<evidence type="ECO:0000256" key="1">
    <source>
        <dbReference type="ARBA" id="ARBA00004141"/>
    </source>
</evidence>
<feature type="transmembrane region" description="Helical" evidence="8">
    <location>
        <begin position="59"/>
        <end position="77"/>
    </location>
</feature>
<reference evidence="9" key="1">
    <citation type="journal article" date="2023" name="G3 (Bethesda)">
        <title>A reference genome for the long-term kleptoplast-retaining sea slug Elysia crispata morphotype clarki.</title>
        <authorList>
            <person name="Eastman K.E."/>
            <person name="Pendleton A.L."/>
            <person name="Shaikh M.A."/>
            <person name="Suttiyut T."/>
            <person name="Ogas R."/>
            <person name="Tomko P."/>
            <person name="Gavelis G."/>
            <person name="Widhalm J.R."/>
            <person name="Wisecaver J.H."/>
        </authorList>
    </citation>
    <scope>NUCLEOTIDE SEQUENCE</scope>
    <source>
        <strain evidence="9">ECLA1</strain>
    </source>
</reference>
<keyword evidence="2" id="KW-0808">Transferase</keyword>
<feature type="transmembrane region" description="Helical" evidence="8">
    <location>
        <begin position="89"/>
        <end position="121"/>
    </location>
</feature>
<gene>
    <name evidence="9" type="ORF">RRG08_006156</name>
</gene>
<name>A0AAE1E6K8_9GAST</name>
<evidence type="ECO:0000313" key="10">
    <source>
        <dbReference type="Proteomes" id="UP001283361"/>
    </source>
</evidence>
<dbReference type="EMBL" id="JAWDGP010000970">
    <property type="protein sequence ID" value="KAK3795872.1"/>
    <property type="molecule type" value="Genomic_DNA"/>
</dbReference>
<dbReference type="InterPro" id="IPR004299">
    <property type="entry name" value="MBOAT_fam"/>
</dbReference>
<dbReference type="Pfam" id="PF03062">
    <property type="entry name" value="MBOAT"/>
    <property type="match status" value="1"/>
</dbReference>
<feature type="region of interest" description="Disordered" evidence="7">
    <location>
        <begin position="494"/>
        <end position="559"/>
    </location>
</feature>
<dbReference type="GO" id="GO:0016020">
    <property type="term" value="C:membrane"/>
    <property type="evidence" value="ECO:0007669"/>
    <property type="project" value="UniProtKB-SubCell"/>
</dbReference>
<evidence type="ECO:0000256" key="6">
    <source>
        <dbReference type="ARBA" id="ARBA00023315"/>
    </source>
</evidence>
<evidence type="ECO:0000256" key="3">
    <source>
        <dbReference type="ARBA" id="ARBA00022692"/>
    </source>
</evidence>
<accession>A0AAE1E6K8</accession>
<evidence type="ECO:0000256" key="4">
    <source>
        <dbReference type="ARBA" id="ARBA00022989"/>
    </source>
</evidence>
<comment type="subcellular location">
    <subcellularLocation>
        <location evidence="1">Membrane</location>
        <topology evidence="1">Multi-pass membrane protein</topology>
    </subcellularLocation>
</comment>
<keyword evidence="6" id="KW-0012">Acyltransferase</keyword>
<evidence type="ECO:0000256" key="5">
    <source>
        <dbReference type="ARBA" id="ARBA00023136"/>
    </source>
</evidence>
<dbReference type="PANTHER" id="PTHR13906:SF4">
    <property type="entry name" value="LYSOPHOSPHOLIPID ACYLTRANSFERASE 6"/>
    <property type="match status" value="1"/>
</dbReference>
<dbReference type="GO" id="GO:0030258">
    <property type="term" value="P:lipid modification"/>
    <property type="evidence" value="ECO:0007669"/>
    <property type="project" value="TreeGrafter"/>
</dbReference>
<feature type="compositionally biased region" description="Low complexity" evidence="7">
    <location>
        <begin position="531"/>
        <end position="542"/>
    </location>
</feature>
<dbReference type="AlphaFoldDB" id="A0AAE1E6K8"/>
<evidence type="ECO:0000256" key="7">
    <source>
        <dbReference type="SAM" id="MobiDB-lite"/>
    </source>
</evidence>
<feature type="compositionally biased region" description="Basic and acidic residues" evidence="7">
    <location>
        <begin position="513"/>
        <end position="524"/>
    </location>
</feature>
<keyword evidence="10" id="KW-1185">Reference proteome</keyword>
<keyword evidence="4 8" id="KW-1133">Transmembrane helix</keyword>
<keyword evidence="3 8" id="KW-0812">Transmembrane</keyword>
<feature type="transmembrane region" description="Helical" evidence="8">
    <location>
        <begin position="474"/>
        <end position="491"/>
    </location>
</feature>
<feature type="transmembrane region" description="Helical" evidence="8">
    <location>
        <begin position="127"/>
        <end position="147"/>
    </location>
</feature>
<keyword evidence="5 8" id="KW-0472">Membrane</keyword>
<dbReference type="Proteomes" id="UP001283361">
    <property type="component" value="Unassembled WGS sequence"/>
</dbReference>
<dbReference type="PANTHER" id="PTHR13906">
    <property type="entry name" value="PORCUPINE"/>
    <property type="match status" value="1"/>
</dbReference>
<evidence type="ECO:0000313" key="9">
    <source>
        <dbReference type="EMBL" id="KAK3795872.1"/>
    </source>
</evidence>
<dbReference type="InterPro" id="IPR049941">
    <property type="entry name" value="LPLAT_7/PORCN-like"/>
</dbReference>
<dbReference type="GO" id="GO:0016746">
    <property type="term" value="F:acyltransferase activity"/>
    <property type="evidence" value="ECO:0007669"/>
    <property type="project" value="UniProtKB-KW"/>
</dbReference>
<sequence length="559" mass="64081">MGGLYPTLISHYCFGVKWRQVTQGIEKWVGSIQHLYVITVSAKSGLICHSVTPSGQLNFVVAESSGILLGFLLRAVLPHSLNKPTWRLFYCLFWGAAFLLFLIGKSIWVVFLQIMVCYLFMKYSPQRYMHMLVFFFAIGYMLFNYFIRINLDTSYYDETYPLMVTTQKLTSLAFGLSDWTLMQKGKKLVPEREKWAVRKMPGLLEFLAFTLSFQGVLAGPFCHWNLYRAFIEGNTKDRLSEDTKHPVRYEDDPSTCLRVVMTKVIAVAFWTYITTAVKPLYPDGLDADPYFIASHGVFYRAFHVYLSFFFHRAKYYVTWTLADAVYNASGLGYVGKDENGQAHWTGMTNVNIFKIETAPCMKIYLDNWNIMTTHWLRHVCYTRAPFLNTFFTFVLSALWHGVHPGYYVTFVSASFFVQAGRKARAHIRPLFQGSRGSRICYDAITTVATQFSLPHLVFSFVVRDSQQILRFHKSFYFGTYVVVACLCLFLPKHNKRRPSSPQPSPSKELSPSGKRDAVDSNQQHHEHHQHNGNNNSSSGQHEANPAGDLPTDLNSSLKN</sequence>
<protein>
    <submittedName>
        <fullName evidence="9">Uncharacterized protein</fullName>
    </submittedName>
</protein>
<organism evidence="9 10">
    <name type="scientific">Elysia crispata</name>
    <name type="common">lettuce slug</name>
    <dbReference type="NCBI Taxonomy" id="231223"/>
    <lineage>
        <taxon>Eukaryota</taxon>
        <taxon>Metazoa</taxon>
        <taxon>Spiralia</taxon>
        <taxon>Lophotrochozoa</taxon>
        <taxon>Mollusca</taxon>
        <taxon>Gastropoda</taxon>
        <taxon>Heterobranchia</taxon>
        <taxon>Euthyneura</taxon>
        <taxon>Panpulmonata</taxon>
        <taxon>Sacoglossa</taxon>
        <taxon>Placobranchoidea</taxon>
        <taxon>Plakobranchidae</taxon>
        <taxon>Elysia</taxon>
    </lineage>
</organism>
<evidence type="ECO:0000256" key="8">
    <source>
        <dbReference type="SAM" id="Phobius"/>
    </source>
</evidence>
<proteinExistence type="predicted"/>
<feature type="transmembrane region" description="Helical" evidence="8">
    <location>
        <begin position="380"/>
        <end position="399"/>
    </location>
</feature>
<evidence type="ECO:0000256" key="2">
    <source>
        <dbReference type="ARBA" id="ARBA00022679"/>
    </source>
</evidence>
<comment type="caution">
    <text evidence="9">The sequence shown here is derived from an EMBL/GenBank/DDBJ whole genome shotgun (WGS) entry which is preliminary data.</text>
</comment>